<evidence type="ECO:0000313" key="3">
    <source>
        <dbReference type="Proteomes" id="UP001500101"/>
    </source>
</evidence>
<gene>
    <name evidence="2" type="ORF">GCM10022216_22530</name>
</gene>
<organism evidence="2 3">
    <name type="scientific">Sphingobacterium kyonggiense</name>
    <dbReference type="NCBI Taxonomy" id="714075"/>
    <lineage>
        <taxon>Bacteria</taxon>
        <taxon>Pseudomonadati</taxon>
        <taxon>Bacteroidota</taxon>
        <taxon>Sphingobacteriia</taxon>
        <taxon>Sphingobacteriales</taxon>
        <taxon>Sphingobacteriaceae</taxon>
        <taxon>Sphingobacterium</taxon>
    </lineage>
</organism>
<dbReference type="RefSeq" id="WP_344674824.1">
    <property type="nucleotide sequence ID" value="NZ_BAAAZI010000009.1"/>
</dbReference>
<dbReference type="Pfam" id="PF04230">
    <property type="entry name" value="PS_pyruv_trans"/>
    <property type="match status" value="1"/>
</dbReference>
<comment type="caution">
    <text evidence="2">The sequence shown here is derived from an EMBL/GenBank/DDBJ whole genome shotgun (WGS) entry which is preliminary data.</text>
</comment>
<dbReference type="EMBL" id="BAAAZI010000009">
    <property type="protein sequence ID" value="GAA4142012.1"/>
    <property type="molecule type" value="Genomic_DNA"/>
</dbReference>
<name>A0ABP7YVK6_9SPHI</name>
<evidence type="ECO:0000313" key="2">
    <source>
        <dbReference type="EMBL" id="GAA4142012.1"/>
    </source>
</evidence>
<dbReference type="Proteomes" id="UP001500101">
    <property type="component" value="Unassembled WGS sequence"/>
</dbReference>
<sequence length="296" mass="35000">MKKINLIYWNEKNFGDLLNPWLIDKLTPCEIQYKKFEASRKKRYLEYISSILKLDFIKAKEVIMPWQKTFICIGSIVRWSNFNTKVWGAGFMNDHESFWGGKIYAVRGRYTYSKLKKAGWECPEVFGDPALLLPIVFKNNILKTKKIGIIPHWKEVDFFINEYGTKYSVIDFRTDKIEKTIEKINECEYILSSSLHGLIVAHAYNIPAIWIKKGYIDTDGFKFKDYFSSVDIKEYDGFENFDLILKSLDTIEDFFYKNKNISLIQNSLLKIQKDLLKSYPFTLKNDYSNYLEEINN</sequence>
<accession>A0ABP7YVK6</accession>
<protein>
    <recommendedName>
        <fullName evidence="1">Polysaccharide pyruvyl transferase domain-containing protein</fullName>
    </recommendedName>
</protein>
<feature type="domain" description="Polysaccharide pyruvyl transferase" evidence="1">
    <location>
        <begin position="104"/>
        <end position="211"/>
    </location>
</feature>
<reference evidence="3" key="1">
    <citation type="journal article" date="2019" name="Int. J. Syst. Evol. Microbiol.">
        <title>The Global Catalogue of Microorganisms (GCM) 10K type strain sequencing project: providing services to taxonomists for standard genome sequencing and annotation.</title>
        <authorList>
            <consortium name="The Broad Institute Genomics Platform"/>
            <consortium name="The Broad Institute Genome Sequencing Center for Infectious Disease"/>
            <person name="Wu L."/>
            <person name="Ma J."/>
        </authorList>
    </citation>
    <scope>NUCLEOTIDE SEQUENCE [LARGE SCALE GENOMIC DNA]</scope>
    <source>
        <strain evidence="3">JCM 16704</strain>
    </source>
</reference>
<keyword evidence="3" id="KW-1185">Reference proteome</keyword>
<evidence type="ECO:0000259" key="1">
    <source>
        <dbReference type="Pfam" id="PF04230"/>
    </source>
</evidence>
<dbReference type="InterPro" id="IPR007345">
    <property type="entry name" value="Polysacch_pyruvyl_Trfase"/>
</dbReference>
<proteinExistence type="predicted"/>